<organism evidence="1 2">
    <name type="scientific">Luedemannella helvata</name>
    <dbReference type="NCBI Taxonomy" id="349315"/>
    <lineage>
        <taxon>Bacteria</taxon>
        <taxon>Bacillati</taxon>
        <taxon>Actinomycetota</taxon>
        <taxon>Actinomycetes</taxon>
        <taxon>Micromonosporales</taxon>
        <taxon>Micromonosporaceae</taxon>
        <taxon>Luedemannella</taxon>
    </lineage>
</organism>
<accession>A0ABN2KVJ5</accession>
<reference evidence="1 2" key="1">
    <citation type="journal article" date="2019" name="Int. J. Syst. Evol. Microbiol.">
        <title>The Global Catalogue of Microorganisms (GCM) 10K type strain sequencing project: providing services to taxonomists for standard genome sequencing and annotation.</title>
        <authorList>
            <consortium name="The Broad Institute Genomics Platform"/>
            <consortium name="The Broad Institute Genome Sequencing Center for Infectious Disease"/>
            <person name="Wu L."/>
            <person name="Ma J."/>
        </authorList>
    </citation>
    <scope>NUCLEOTIDE SEQUENCE [LARGE SCALE GENOMIC DNA]</scope>
    <source>
        <strain evidence="1 2">JCM 13249</strain>
    </source>
</reference>
<dbReference type="RefSeq" id="WP_344084153.1">
    <property type="nucleotide sequence ID" value="NZ_BAAALS010000021.1"/>
</dbReference>
<sequence length="214" mass="23699">MTHESEFGLLVLHAVRITGFADTPALARRFGLDAGETAEALLDAEARGWVTRSGFADIQGWSLTGSGRAENERELAAELIRAGARDCVREVYAAFLPLNARLQRACTDWQLRPTATDRLAVNDHADPAWDGAVLDELAAIDVALAPLARRLGDVLARLRGYHPRFSAARRRVLAGDRGWVDRTDVDSCHRVWFELHEDLIATLGLDRRAPDRTH</sequence>
<name>A0ABN2KVJ5_9ACTN</name>
<keyword evidence="2" id="KW-1185">Reference proteome</keyword>
<gene>
    <name evidence="1" type="ORF">GCM10009681_40330</name>
</gene>
<comment type="caution">
    <text evidence="1">The sequence shown here is derived from an EMBL/GenBank/DDBJ whole genome shotgun (WGS) entry which is preliminary data.</text>
</comment>
<dbReference type="Proteomes" id="UP001500655">
    <property type="component" value="Unassembled WGS sequence"/>
</dbReference>
<protein>
    <recommendedName>
        <fullName evidence="3">Transcriptional regulator</fullName>
    </recommendedName>
</protein>
<dbReference type="EMBL" id="BAAALS010000021">
    <property type="protein sequence ID" value="GAA1765218.1"/>
    <property type="molecule type" value="Genomic_DNA"/>
</dbReference>
<proteinExistence type="predicted"/>
<evidence type="ECO:0000313" key="2">
    <source>
        <dbReference type="Proteomes" id="UP001500655"/>
    </source>
</evidence>
<evidence type="ECO:0000313" key="1">
    <source>
        <dbReference type="EMBL" id="GAA1765218.1"/>
    </source>
</evidence>
<evidence type="ECO:0008006" key="3">
    <source>
        <dbReference type="Google" id="ProtNLM"/>
    </source>
</evidence>